<dbReference type="AlphaFoldDB" id="A0AAD7MC54"/>
<sequence length="317" mass="34728">MHRCAHLTVSADNSTVVDDVLLPLQAAFAPVLQGVLVNFRSEDYSDFRPFAMHNFVFSGVAPLFAPFPPFTTLCWTRESVAYPTINYSTGVVASCWALHLTDRPADWTEAMAVITSSSALSVLVLDRIVLECTPGRIRCSPPLYALRVLVLTFGDSPSMAALVLSLNIPTLHTLHVTLASVVDFHTLLSCRAILSVVVELYIFGSPPEDDAYWHLFSLLHRVVKLDLLLAGPAFYSSFVHASRLPSPVAGINWNASPALQHILVGGLSLSHLRGLVLDREAARFPQLESIFTQDPEDGGDAALRAWFQARSILIYTS</sequence>
<gene>
    <name evidence="1" type="ORF">B0H17DRAFT_1190126</name>
</gene>
<proteinExistence type="predicted"/>
<organism evidence="1 2">
    <name type="scientific">Mycena rosella</name>
    <name type="common">Pink bonnet</name>
    <name type="synonym">Agaricus rosellus</name>
    <dbReference type="NCBI Taxonomy" id="1033263"/>
    <lineage>
        <taxon>Eukaryota</taxon>
        <taxon>Fungi</taxon>
        <taxon>Dikarya</taxon>
        <taxon>Basidiomycota</taxon>
        <taxon>Agaricomycotina</taxon>
        <taxon>Agaricomycetes</taxon>
        <taxon>Agaricomycetidae</taxon>
        <taxon>Agaricales</taxon>
        <taxon>Marasmiineae</taxon>
        <taxon>Mycenaceae</taxon>
        <taxon>Mycena</taxon>
    </lineage>
</organism>
<comment type="caution">
    <text evidence="1">The sequence shown here is derived from an EMBL/GenBank/DDBJ whole genome shotgun (WGS) entry which is preliminary data.</text>
</comment>
<name>A0AAD7MC54_MYCRO</name>
<evidence type="ECO:0000313" key="1">
    <source>
        <dbReference type="EMBL" id="KAJ7710374.1"/>
    </source>
</evidence>
<dbReference type="Proteomes" id="UP001221757">
    <property type="component" value="Unassembled WGS sequence"/>
</dbReference>
<keyword evidence="2" id="KW-1185">Reference proteome</keyword>
<reference evidence="1" key="1">
    <citation type="submission" date="2023-03" db="EMBL/GenBank/DDBJ databases">
        <title>Massive genome expansion in bonnet fungi (Mycena s.s.) driven by repeated elements and novel gene families across ecological guilds.</title>
        <authorList>
            <consortium name="Lawrence Berkeley National Laboratory"/>
            <person name="Harder C.B."/>
            <person name="Miyauchi S."/>
            <person name="Viragh M."/>
            <person name="Kuo A."/>
            <person name="Thoen E."/>
            <person name="Andreopoulos B."/>
            <person name="Lu D."/>
            <person name="Skrede I."/>
            <person name="Drula E."/>
            <person name="Henrissat B."/>
            <person name="Morin E."/>
            <person name="Kohler A."/>
            <person name="Barry K."/>
            <person name="LaButti K."/>
            <person name="Morin E."/>
            <person name="Salamov A."/>
            <person name="Lipzen A."/>
            <person name="Mereny Z."/>
            <person name="Hegedus B."/>
            <person name="Baldrian P."/>
            <person name="Stursova M."/>
            <person name="Weitz H."/>
            <person name="Taylor A."/>
            <person name="Grigoriev I.V."/>
            <person name="Nagy L.G."/>
            <person name="Martin F."/>
            <person name="Kauserud H."/>
        </authorList>
    </citation>
    <scope>NUCLEOTIDE SEQUENCE</scope>
    <source>
        <strain evidence="1">CBHHK067</strain>
    </source>
</reference>
<dbReference type="EMBL" id="JARKIE010000001">
    <property type="protein sequence ID" value="KAJ7710374.1"/>
    <property type="molecule type" value="Genomic_DNA"/>
</dbReference>
<evidence type="ECO:0000313" key="2">
    <source>
        <dbReference type="Proteomes" id="UP001221757"/>
    </source>
</evidence>
<accession>A0AAD7MC54</accession>
<protein>
    <submittedName>
        <fullName evidence="1">Uncharacterized protein</fullName>
    </submittedName>
</protein>